<dbReference type="EMBL" id="JAAIUV010000002">
    <property type="protein sequence ID" value="NEX77589.1"/>
    <property type="molecule type" value="Genomic_DNA"/>
</dbReference>
<proteinExistence type="inferred from homology"/>
<dbReference type="Pfam" id="PF04977">
    <property type="entry name" value="DivIC"/>
    <property type="match status" value="1"/>
</dbReference>
<dbReference type="GO" id="GO:0043093">
    <property type="term" value="P:FtsZ-dependent cytokinesis"/>
    <property type="evidence" value="ECO:0007669"/>
    <property type="project" value="UniProtKB-UniRule"/>
</dbReference>
<dbReference type="RefSeq" id="WP_163250176.1">
    <property type="nucleotide sequence ID" value="NZ_JAAIUV010000002.1"/>
</dbReference>
<name>A0A6B3TMQ5_9BACI</name>
<keyword evidence="2 7" id="KW-0132">Cell division</keyword>
<reference evidence="9" key="1">
    <citation type="submission" date="2020-02" db="EMBL/GenBank/DDBJ databases">
        <title>Bacillus sedimentmangrovi sp. nov., isolated from sediment of the mangrove ecosystem.</title>
        <authorList>
            <person name="Liu G."/>
        </authorList>
    </citation>
    <scope>NUCLEOTIDE SEQUENCE [LARGE SCALE GENOMIC DNA]</scope>
    <source>
        <strain evidence="9">SgZ-7</strain>
    </source>
</reference>
<gene>
    <name evidence="7 9" type="primary">ftsL</name>
    <name evidence="9" type="ORF">G4Z05_01650</name>
</gene>
<organism evidence="9 10">
    <name type="scientific">Neobacillus thermocopriae</name>
    <dbReference type="NCBI Taxonomy" id="1215031"/>
    <lineage>
        <taxon>Bacteria</taxon>
        <taxon>Bacillati</taxon>
        <taxon>Bacillota</taxon>
        <taxon>Bacilli</taxon>
        <taxon>Bacillales</taxon>
        <taxon>Bacillaceae</taxon>
        <taxon>Neobacillus</taxon>
    </lineage>
</organism>
<dbReference type="InterPro" id="IPR007060">
    <property type="entry name" value="FtsL/DivIC"/>
</dbReference>
<accession>A0A6B3TMQ5</accession>
<keyword evidence="10" id="KW-1185">Reference proteome</keyword>
<keyword evidence="5 7" id="KW-0472">Membrane</keyword>
<sequence length="120" mass="13723">MSNLARNYTQQQLHAEKKGQARKQIKIKKSWLTPGEKIIGIAFAGLVCFGSVHLISNQTKIYEMNKQIQKIEATVKEQQKVNGDLKVQVSELSTYERIYQKAKELGLVIHENNVKVVQEQ</sequence>
<dbReference type="AlphaFoldDB" id="A0A6B3TMQ5"/>
<comment type="function">
    <text evidence="7">Essential cell division protein.</text>
</comment>
<dbReference type="NCBIfam" id="TIGR02209">
    <property type="entry name" value="ftsL_broad"/>
    <property type="match status" value="1"/>
</dbReference>
<evidence type="ECO:0000313" key="9">
    <source>
        <dbReference type="EMBL" id="NEX77589.1"/>
    </source>
</evidence>
<comment type="caution">
    <text evidence="9">The sequence shown here is derived from an EMBL/GenBank/DDBJ whole genome shotgun (WGS) entry which is preliminary data.</text>
</comment>
<evidence type="ECO:0000313" key="10">
    <source>
        <dbReference type="Proteomes" id="UP000481621"/>
    </source>
</evidence>
<evidence type="ECO:0000256" key="4">
    <source>
        <dbReference type="ARBA" id="ARBA00022989"/>
    </source>
</evidence>
<comment type="similarity">
    <text evidence="7">Belongs to the FtsL family.</text>
</comment>
<evidence type="ECO:0000256" key="1">
    <source>
        <dbReference type="ARBA" id="ARBA00022475"/>
    </source>
</evidence>
<dbReference type="Proteomes" id="UP000481621">
    <property type="component" value="Unassembled WGS sequence"/>
</dbReference>
<dbReference type="GO" id="GO:0032153">
    <property type="term" value="C:cell division site"/>
    <property type="evidence" value="ECO:0007669"/>
    <property type="project" value="UniProtKB-UniRule"/>
</dbReference>
<keyword evidence="6 7" id="KW-0131">Cell cycle</keyword>
<evidence type="ECO:0000256" key="3">
    <source>
        <dbReference type="ARBA" id="ARBA00022692"/>
    </source>
</evidence>
<evidence type="ECO:0000256" key="7">
    <source>
        <dbReference type="HAMAP-Rule" id="MF_00910"/>
    </source>
</evidence>
<keyword evidence="3 7" id="KW-0812">Transmembrane</keyword>
<evidence type="ECO:0000256" key="8">
    <source>
        <dbReference type="NCBIfam" id="TIGR02209"/>
    </source>
</evidence>
<dbReference type="GO" id="GO:0005886">
    <property type="term" value="C:plasma membrane"/>
    <property type="evidence" value="ECO:0007669"/>
    <property type="project" value="UniProtKB-SubCell"/>
</dbReference>
<evidence type="ECO:0000256" key="5">
    <source>
        <dbReference type="ARBA" id="ARBA00023136"/>
    </source>
</evidence>
<feature type="transmembrane region" description="Helical" evidence="7">
    <location>
        <begin position="38"/>
        <end position="56"/>
    </location>
</feature>
<dbReference type="InterPro" id="IPR011922">
    <property type="entry name" value="Cell_div_FtsL"/>
</dbReference>
<keyword evidence="4 7" id="KW-1133">Transmembrane helix</keyword>
<evidence type="ECO:0000256" key="2">
    <source>
        <dbReference type="ARBA" id="ARBA00022618"/>
    </source>
</evidence>
<evidence type="ECO:0000256" key="6">
    <source>
        <dbReference type="ARBA" id="ARBA00023306"/>
    </source>
</evidence>
<comment type="subcellular location">
    <subcellularLocation>
        <location evidence="7">Cell membrane</location>
        <topology evidence="7">Single-pass type II membrane protein</topology>
    </subcellularLocation>
    <text evidence="7">Localizes to the division septum where it forms a ring structure.</text>
</comment>
<keyword evidence="1 7" id="KW-1003">Cell membrane</keyword>
<protein>
    <recommendedName>
        <fullName evidence="7 8">Cell division protein FtsL</fullName>
    </recommendedName>
</protein>
<dbReference type="HAMAP" id="MF_00910">
    <property type="entry name" value="FtsL"/>
    <property type="match status" value="1"/>
</dbReference>